<comment type="caution">
    <text evidence="3">The sequence shown here is derived from an EMBL/GenBank/DDBJ whole genome shotgun (WGS) entry which is preliminary data.</text>
</comment>
<evidence type="ECO:0000313" key="3">
    <source>
        <dbReference type="EMBL" id="MBO0656995.1"/>
    </source>
</evidence>
<feature type="region of interest" description="Disordered" evidence="1">
    <location>
        <begin position="110"/>
        <end position="141"/>
    </location>
</feature>
<feature type="compositionally biased region" description="Low complexity" evidence="1">
    <location>
        <begin position="120"/>
        <end position="138"/>
    </location>
</feature>
<reference evidence="3" key="1">
    <citation type="submission" date="2021-03" db="EMBL/GenBank/DDBJ databases">
        <title>Streptomyces strains.</title>
        <authorList>
            <person name="Lund M.B."/>
            <person name="Toerring T."/>
        </authorList>
    </citation>
    <scope>NUCLEOTIDE SEQUENCE</scope>
    <source>
        <strain evidence="3">JCM 4242</strain>
    </source>
</reference>
<feature type="compositionally biased region" description="Pro residues" evidence="1">
    <location>
        <begin position="65"/>
        <end position="76"/>
    </location>
</feature>
<evidence type="ECO:0000313" key="4">
    <source>
        <dbReference type="Proteomes" id="UP000664781"/>
    </source>
</evidence>
<keyword evidence="2" id="KW-1133">Transmembrane helix</keyword>
<keyword evidence="2" id="KW-0472">Membrane</keyword>
<feature type="compositionally biased region" description="Pro residues" evidence="1">
    <location>
        <begin position="15"/>
        <end position="35"/>
    </location>
</feature>
<dbReference type="SUPFAM" id="SSF81995">
    <property type="entry name" value="beta-sandwich domain of Sec23/24"/>
    <property type="match status" value="1"/>
</dbReference>
<feature type="region of interest" description="Disordered" evidence="1">
    <location>
        <begin position="1"/>
        <end position="80"/>
    </location>
</feature>
<feature type="compositionally biased region" description="Basic and acidic residues" evidence="1">
    <location>
        <begin position="110"/>
        <end position="119"/>
    </location>
</feature>
<keyword evidence="2" id="KW-0812">Transmembrane</keyword>
<feature type="compositionally biased region" description="Low complexity" evidence="1">
    <location>
        <begin position="36"/>
        <end position="57"/>
    </location>
</feature>
<evidence type="ECO:0000256" key="2">
    <source>
        <dbReference type="SAM" id="Phobius"/>
    </source>
</evidence>
<keyword evidence="4" id="KW-1185">Reference proteome</keyword>
<organism evidence="3 4">
    <name type="scientific">Streptomyces triculaminicus</name>
    <dbReference type="NCBI Taxonomy" id="2816232"/>
    <lineage>
        <taxon>Bacteria</taxon>
        <taxon>Bacillati</taxon>
        <taxon>Actinomycetota</taxon>
        <taxon>Actinomycetes</taxon>
        <taxon>Kitasatosporales</taxon>
        <taxon>Streptomycetaceae</taxon>
        <taxon>Streptomyces</taxon>
    </lineage>
</organism>
<dbReference type="Proteomes" id="UP000664781">
    <property type="component" value="Unassembled WGS sequence"/>
</dbReference>
<protein>
    <submittedName>
        <fullName evidence="3">Uncharacterized protein</fullName>
    </submittedName>
</protein>
<accession>A0A939FVT6</accession>
<dbReference type="RefSeq" id="WP_086571311.1">
    <property type="nucleotide sequence ID" value="NZ_JAFMOF010000005.1"/>
</dbReference>
<evidence type="ECO:0000256" key="1">
    <source>
        <dbReference type="SAM" id="MobiDB-lite"/>
    </source>
</evidence>
<proteinExistence type="predicted"/>
<dbReference type="EMBL" id="JAFMOF010000005">
    <property type="protein sequence ID" value="MBO0656995.1"/>
    <property type="molecule type" value="Genomic_DNA"/>
</dbReference>
<dbReference type="AlphaFoldDB" id="A0A939FVT6"/>
<feature type="transmembrane region" description="Helical" evidence="2">
    <location>
        <begin position="84"/>
        <end position="106"/>
    </location>
</feature>
<sequence length="322" mass="33118">MTDQQPNPYGGGIPPQQPPQQPPLPPQGQPQPNPYAQPGQYAQPSPYAQPNPYAQQPGGPGVPGQYPPPMGPPVPPQGGGKGKAIGIAVGAVILVGAIVGGGFVLLGSSKGDKSDDAKPKASATPSASASSAAPSATPVAGKRYKITTPDTVLGEYKYDASGSNDGFAGKDKSQLAIVGIKNAESIAGAWKTDGAALTRKALRLSGLWGEVANPESTVDSMFLSVSLASKDDSKTQLEGKPEKVTPEGLDDGAVMKCQKTEIKDATAPKPIKMPLCIWADHSTVGSVFVVDAAKVLNEEDIPLASAGDITAKLRRETRVEIP</sequence>
<gene>
    <name evidence="3" type="ORF">J1792_30930</name>
</gene>
<name>A0A939FVT6_9ACTN</name>